<protein>
    <submittedName>
        <fullName evidence="4">AraC family transcriptional regulator</fullName>
    </submittedName>
</protein>
<evidence type="ECO:0000259" key="3">
    <source>
        <dbReference type="PROSITE" id="PS01124"/>
    </source>
</evidence>
<proteinExistence type="predicted"/>
<evidence type="ECO:0000256" key="2">
    <source>
        <dbReference type="ARBA" id="ARBA00023163"/>
    </source>
</evidence>
<dbReference type="GO" id="GO:0003700">
    <property type="term" value="F:DNA-binding transcription factor activity"/>
    <property type="evidence" value="ECO:0007669"/>
    <property type="project" value="InterPro"/>
</dbReference>
<keyword evidence="2" id="KW-0804">Transcription</keyword>
<gene>
    <name evidence="4" type="ORF">HHU12_10855</name>
</gene>
<evidence type="ECO:0000313" key="5">
    <source>
        <dbReference type="Proteomes" id="UP000576082"/>
    </source>
</evidence>
<dbReference type="AlphaFoldDB" id="A0A7X9P3D5"/>
<feature type="domain" description="HTH araC/xylS-type" evidence="3">
    <location>
        <begin position="225"/>
        <end position="323"/>
    </location>
</feature>
<reference evidence="4 5" key="1">
    <citation type="submission" date="2020-04" db="EMBL/GenBank/DDBJ databases">
        <title>Flammeovirga sp. SR4, a novel species isolated from seawater.</title>
        <authorList>
            <person name="Wang X."/>
        </authorList>
    </citation>
    <scope>NUCLEOTIDE SEQUENCE [LARGE SCALE GENOMIC DNA]</scope>
    <source>
        <strain evidence="4 5">ATCC 23126</strain>
    </source>
</reference>
<comment type="caution">
    <text evidence="4">The sequence shown here is derived from an EMBL/GenBank/DDBJ whole genome shotgun (WGS) entry which is preliminary data.</text>
</comment>
<dbReference type="InterPro" id="IPR009057">
    <property type="entry name" value="Homeodomain-like_sf"/>
</dbReference>
<dbReference type="SMART" id="SM00342">
    <property type="entry name" value="HTH_ARAC"/>
    <property type="match status" value="1"/>
</dbReference>
<dbReference type="RefSeq" id="WP_169656762.1">
    <property type="nucleotide sequence ID" value="NZ_JABANE010000024.1"/>
</dbReference>
<keyword evidence="1" id="KW-0805">Transcription regulation</keyword>
<keyword evidence="5" id="KW-1185">Reference proteome</keyword>
<dbReference type="InterPro" id="IPR018060">
    <property type="entry name" value="HTH_AraC"/>
</dbReference>
<dbReference type="Proteomes" id="UP000576082">
    <property type="component" value="Unassembled WGS sequence"/>
</dbReference>
<dbReference type="EMBL" id="JABANE010000024">
    <property type="protein sequence ID" value="NME68458.1"/>
    <property type="molecule type" value="Genomic_DNA"/>
</dbReference>
<dbReference type="InterPro" id="IPR053142">
    <property type="entry name" value="PchR_regulatory_protein"/>
</dbReference>
<dbReference type="SUPFAM" id="SSF46689">
    <property type="entry name" value="Homeodomain-like"/>
    <property type="match status" value="1"/>
</dbReference>
<dbReference type="Pfam" id="PF12833">
    <property type="entry name" value="HTH_18"/>
    <property type="match status" value="1"/>
</dbReference>
<evidence type="ECO:0000313" key="4">
    <source>
        <dbReference type="EMBL" id="NME68458.1"/>
    </source>
</evidence>
<dbReference type="GO" id="GO:0043565">
    <property type="term" value="F:sequence-specific DNA binding"/>
    <property type="evidence" value="ECO:0007669"/>
    <property type="project" value="InterPro"/>
</dbReference>
<dbReference type="Gene3D" id="1.10.10.60">
    <property type="entry name" value="Homeodomain-like"/>
    <property type="match status" value="1"/>
</dbReference>
<dbReference type="PANTHER" id="PTHR47893:SF1">
    <property type="entry name" value="REGULATORY PROTEIN PCHR"/>
    <property type="match status" value="1"/>
</dbReference>
<evidence type="ECO:0000256" key="1">
    <source>
        <dbReference type="ARBA" id="ARBA00023015"/>
    </source>
</evidence>
<accession>A0A7X9P3D5</accession>
<organism evidence="4 5">
    <name type="scientific">Flammeovirga aprica JL-4</name>
    <dbReference type="NCBI Taxonomy" id="694437"/>
    <lineage>
        <taxon>Bacteria</taxon>
        <taxon>Pseudomonadati</taxon>
        <taxon>Bacteroidota</taxon>
        <taxon>Cytophagia</taxon>
        <taxon>Cytophagales</taxon>
        <taxon>Flammeovirgaceae</taxon>
        <taxon>Flammeovirga</taxon>
    </lineage>
</organism>
<dbReference type="PANTHER" id="PTHR47893">
    <property type="entry name" value="REGULATORY PROTEIN PCHR"/>
    <property type="match status" value="1"/>
</dbReference>
<name>A0A7X9P3D5_9BACT</name>
<dbReference type="PROSITE" id="PS01124">
    <property type="entry name" value="HTH_ARAC_FAMILY_2"/>
    <property type="match status" value="1"/>
</dbReference>
<sequence>MEDNLLEISTDETNPVSSYELIKKDFGASVDGNHLRLENDKYGKLDMIYYEYFPKLICGVTNLKLNVPIRILNSTDKKEKYVSIRIGNSGDFTSETKKKSTLMNSLYVYNSNQEFNIDYPVDQSIRWYYLRIPVHFMDKFIYLPNDALNELIHKDEAWFYYDSLTPDLDKIISELDFFIQDPVMQKGILFSKMIEVLNILQKRSYENGLENVVYGVHKNDLNLVFRLKDDILSNLNEVPDLKVLVKKYGMSESKLQKTFKKVYKKPILQFFNHHRLEEAQRQVIQTEKDLSQISFELGFTDLTHFSKRYYSKFGERPSVTRKKSADNPLTFK</sequence>